<evidence type="ECO:0000256" key="3">
    <source>
        <dbReference type="ARBA" id="ARBA00023136"/>
    </source>
</evidence>
<keyword evidence="2 7" id="KW-0732">Signal</keyword>
<dbReference type="Gene3D" id="3.40.190.10">
    <property type="entry name" value="Periplasmic binding protein-like II"/>
    <property type="match status" value="1"/>
</dbReference>
<accession>A0ABU9DCK4</accession>
<dbReference type="InterPro" id="IPR050490">
    <property type="entry name" value="Bact_solute-bd_prot1"/>
</dbReference>
<keyword evidence="3" id="KW-0472">Membrane</keyword>
<dbReference type="PANTHER" id="PTHR43649">
    <property type="entry name" value="ARABINOSE-BINDING PROTEIN-RELATED"/>
    <property type="match status" value="1"/>
</dbReference>
<comment type="caution">
    <text evidence="8">The sequence shown here is derived from an EMBL/GenBank/DDBJ whole genome shotgun (WGS) entry which is preliminary data.</text>
</comment>
<gene>
    <name evidence="8" type="ORF">WMW72_01490</name>
</gene>
<evidence type="ECO:0000313" key="9">
    <source>
        <dbReference type="Proteomes" id="UP001469365"/>
    </source>
</evidence>
<evidence type="ECO:0000256" key="2">
    <source>
        <dbReference type="ARBA" id="ARBA00022729"/>
    </source>
</evidence>
<keyword evidence="9" id="KW-1185">Reference proteome</keyword>
<dbReference type="Pfam" id="PF01547">
    <property type="entry name" value="SBP_bac_1"/>
    <property type="match status" value="1"/>
</dbReference>
<name>A0ABU9DCK4_9BACL</name>
<sequence length="474" mass="52554">MKLKPIGILLSASMLALSITGCSGGVSPGQGRQSAGEASAQTAGGKGELAPPKTIEEQGRGGGETSQGGKKTIVFSTFYETDFIKDAKAKYEAKHPNIQIQLTHAQAKGDDANWEANHEKFVKTTNTQMLAGKGPDLLEMDQLPIEQYVNKRALANMSDLMKNDPSFKREQYFTNILDNVKLSGSVYGMPVRFYLYGLIGDEDAISKSGVKIDDTSWTWDQFTQTMKALKQKGDREYAFLSRPEYLLSSMVKTDYAAYVDPIQRKASFDSPRFIGLMTQLKGMYDDEVISAAVNFPKTYFIEDMFSSIRNYILSGTTQNPGTFLNRKLYNRPVAEGQQPGGYFRTESTIGINANSSVQKEAWDFVKFLVSDEVQPGGFPLNKKAYDKLAQQALKDGAVKADEEGQAHGKVFKVTEADMQRLNKLVNEAVHQVEFKPSKVEEIIREESAAFFKGQKSAEAVAKLVQNRVSTYLNE</sequence>
<proteinExistence type="predicted"/>
<dbReference type="PROSITE" id="PS51257">
    <property type="entry name" value="PROKAR_LIPOPROTEIN"/>
    <property type="match status" value="1"/>
</dbReference>
<keyword evidence="1" id="KW-1003">Cell membrane</keyword>
<evidence type="ECO:0000256" key="4">
    <source>
        <dbReference type="ARBA" id="ARBA00023139"/>
    </source>
</evidence>
<feature type="chain" id="PRO_5045137886" evidence="7">
    <location>
        <begin position="25"/>
        <end position="474"/>
    </location>
</feature>
<dbReference type="SUPFAM" id="SSF53850">
    <property type="entry name" value="Periplasmic binding protein-like II"/>
    <property type="match status" value="1"/>
</dbReference>
<dbReference type="Proteomes" id="UP001469365">
    <property type="component" value="Unassembled WGS sequence"/>
</dbReference>
<evidence type="ECO:0000256" key="6">
    <source>
        <dbReference type="SAM" id="MobiDB-lite"/>
    </source>
</evidence>
<evidence type="ECO:0000256" key="7">
    <source>
        <dbReference type="SAM" id="SignalP"/>
    </source>
</evidence>
<keyword evidence="5" id="KW-0449">Lipoprotein</keyword>
<feature type="region of interest" description="Disordered" evidence="6">
    <location>
        <begin position="26"/>
        <end position="69"/>
    </location>
</feature>
<dbReference type="EMBL" id="JBBPCC010000001">
    <property type="protein sequence ID" value="MEK8126575.1"/>
    <property type="molecule type" value="Genomic_DNA"/>
</dbReference>
<evidence type="ECO:0000313" key="8">
    <source>
        <dbReference type="EMBL" id="MEK8126575.1"/>
    </source>
</evidence>
<dbReference type="PANTHER" id="PTHR43649:SF33">
    <property type="entry name" value="POLYGALACTURONAN_RHAMNOGALACTURONAN-BINDING PROTEIN YTCQ"/>
    <property type="match status" value="1"/>
</dbReference>
<organism evidence="8 9">
    <name type="scientific">Paenibacillus filicis</name>
    <dbReference type="NCBI Taxonomy" id="669464"/>
    <lineage>
        <taxon>Bacteria</taxon>
        <taxon>Bacillati</taxon>
        <taxon>Bacillota</taxon>
        <taxon>Bacilli</taxon>
        <taxon>Bacillales</taxon>
        <taxon>Paenibacillaceae</taxon>
        <taxon>Paenibacillus</taxon>
    </lineage>
</organism>
<dbReference type="InterPro" id="IPR006059">
    <property type="entry name" value="SBP"/>
</dbReference>
<reference evidence="8 9" key="1">
    <citation type="submission" date="2024-04" db="EMBL/GenBank/DDBJ databases">
        <title>draft genome sequnece of Paenibacillus filicis.</title>
        <authorList>
            <person name="Kim D.-U."/>
        </authorList>
    </citation>
    <scope>NUCLEOTIDE SEQUENCE [LARGE SCALE GENOMIC DNA]</scope>
    <source>
        <strain evidence="8 9">KACC14197</strain>
    </source>
</reference>
<keyword evidence="4" id="KW-0564">Palmitate</keyword>
<dbReference type="RefSeq" id="WP_341413630.1">
    <property type="nucleotide sequence ID" value="NZ_JBBPCC010000001.1"/>
</dbReference>
<evidence type="ECO:0000256" key="5">
    <source>
        <dbReference type="ARBA" id="ARBA00023288"/>
    </source>
</evidence>
<feature type="signal peptide" evidence="7">
    <location>
        <begin position="1"/>
        <end position="24"/>
    </location>
</feature>
<protein>
    <submittedName>
        <fullName evidence="8">Extracellular solute-binding protein</fullName>
    </submittedName>
</protein>
<evidence type="ECO:0000256" key="1">
    <source>
        <dbReference type="ARBA" id="ARBA00022475"/>
    </source>
</evidence>